<feature type="region of interest" description="Disordered" evidence="1">
    <location>
        <begin position="141"/>
        <end position="160"/>
    </location>
</feature>
<sequence>MPFCSQGIVASDDASTASAASAAASFSTGGDASTASAATPNTAVAGAGAPPSPAPPSPAAGATAAGGAAGITGATHVLPSGGAPVHVTTASQTGIQGGVAATANTVGYSAGSHGRSAGGSDISEAQAVGASTAKSRALEADSAAKGGVTGQDPVKDAPAEKTVNVDGTISSTGAPRNALDAAAKSANGAAKPVQVTESQADEGRGGVSIRGDYIEDDFESIDLPS</sequence>
<feature type="region of interest" description="Disordered" evidence="1">
    <location>
        <begin position="19"/>
        <end position="66"/>
    </location>
</feature>
<feature type="region of interest" description="Disordered" evidence="1">
    <location>
        <begin position="185"/>
        <end position="225"/>
    </location>
</feature>
<dbReference type="VEuPathDB" id="FungiDB:PYU1_G006747"/>
<accession>K3WP68</accession>
<reference evidence="3" key="1">
    <citation type="journal article" date="2010" name="Genome Biol.">
        <title>Genome sequence of the necrotrophic plant pathogen Pythium ultimum reveals original pathogenicity mechanisms and effector repertoire.</title>
        <authorList>
            <person name="Levesque C.A."/>
            <person name="Brouwer H."/>
            <person name="Cano L."/>
            <person name="Hamilton J.P."/>
            <person name="Holt C."/>
            <person name="Huitema E."/>
            <person name="Raffaele S."/>
            <person name="Robideau G.P."/>
            <person name="Thines M."/>
            <person name="Win J."/>
            <person name="Zerillo M.M."/>
            <person name="Beakes G.W."/>
            <person name="Boore J.L."/>
            <person name="Busam D."/>
            <person name="Dumas B."/>
            <person name="Ferriera S."/>
            <person name="Fuerstenberg S.I."/>
            <person name="Gachon C.M."/>
            <person name="Gaulin E."/>
            <person name="Govers F."/>
            <person name="Grenville-Briggs L."/>
            <person name="Horner N."/>
            <person name="Hostetler J."/>
            <person name="Jiang R.H."/>
            <person name="Johnson J."/>
            <person name="Krajaejun T."/>
            <person name="Lin H."/>
            <person name="Meijer H.J."/>
            <person name="Moore B."/>
            <person name="Morris P."/>
            <person name="Phuntmart V."/>
            <person name="Puiu D."/>
            <person name="Shetty J."/>
            <person name="Stajich J.E."/>
            <person name="Tripathy S."/>
            <person name="Wawra S."/>
            <person name="van West P."/>
            <person name="Whitty B.R."/>
            <person name="Coutinho P.M."/>
            <person name="Henrissat B."/>
            <person name="Martin F."/>
            <person name="Thomas P.D."/>
            <person name="Tyler B.M."/>
            <person name="De Vries R.P."/>
            <person name="Kamoun S."/>
            <person name="Yandell M."/>
            <person name="Tisserat N."/>
            <person name="Buell C.R."/>
        </authorList>
    </citation>
    <scope>NUCLEOTIDE SEQUENCE</scope>
    <source>
        <strain evidence="3">DAOM:BR144</strain>
    </source>
</reference>
<dbReference type="AlphaFoldDB" id="K3WP68"/>
<evidence type="ECO:0000256" key="1">
    <source>
        <dbReference type="SAM" id="MobiDB-lite"/>
    </source>
</evidence>
<evidence type="ECO:0000313" key="2">
    <source>
        <dbReference type="EnsemblProtists" id="PYU1_T006760"/>
    </source>
</evidence>
<feature type="compositionally biased region" description="Acidic residues" evidence="1">
    <location>
        <begin position="214"/>
        <end position="225"/>
    </location>
</feature>
<dbReference type="Proteomes" id="UP000019132">
    <property type="component" value="Unassembled WGS sequence"/>
</dbReference>
<name>K3WP68_GLOUD</name>
<dbReference type="EMBL" id="GL376635">
    <property type="status" value="NOT_ANNOTATED_CDS"/>
    <property type="molecule type" value="Genomic_DNA"/>
</dbReference>
<reference evidence="3" key="2">
    <citation type="submission" date="2010-04" db="EMBL/GenBank/DDBJ databases">
        <authorList>
            <person name="Buell R."/>
            <person name="Hamilton J."/>
            <person name="Hostetler J."/>
        </authorList>
    </citation>
    <scope>NUCLEOTIDE SEQUENCE [LARGE SCALE GENOMIC DNA]</scope>
    <source>
        <strain evidence="3">DAOM:BR144</strain>
    </source>
</reference>
<evidence type="ECO:0000313" key="3">
    <source>
        <dbReference type="Proteomes" id="UP000019132"/>
    </source>
</evidence>
<proteinExistence type="predicted"/>
<reference evidence="2" key="3">
    <citation type="submission" date="2015-02" db="UniProtKB">
        <authorList>
            <consortium name="EnsemblProtists"/>
        </authorList>
    </citation>
    <scope>IDENTIFICATION</scope>
    <source>
        <strain evidence="2">DAOM BR144</strain>
    </source>
</reference>
<dbReference type="HOGENOM" id="CLU_1232694_0_0_1"/>
<organism evidence="2 3">
    <name type="scientific">Globisporangium ultimum (strain ATCC 200006 / CBS 805.95 / DAOM BR144)</name>
    <name type="common">Pythium ultimum</name>
    <dbReference type="NCBI Taxonomy" id="431595"/>
    <lineage>
        <taxon>Eukaryota</taxon>
        <taxon>Sar</taxon>
        <taxon>Stramenopiles</taxon>
        <taxon>Oomycota</taxon>
        <taxon>Peronosporomycetes</taxon>
        <taxon>Pythiales</taxon>
        <taxon>Pythiaceae</taxon>
        <taxon>Globisporangium</taxon>
    </lineage>
</organism>
<keyword evidence="3" id="KW-1185">Reference proteome</keyword>
<protein>
    <submittedName>
        <fullName evidence="2">Uncharacterized protein</fullName>
    </submittedName>
</protein>
<feature type="compositionally biased region" description="Low complexity" evidence="1">
    <location>
        <begin position="19"/>
        <end position="49"/>
    </location>
</feature>
<dbReference type="EnsemblProtists" id="PYU1_T006760">
    <property type="protein sequence ID" value="PYU1_T006760"/>
    <property type="gene ID" value="PYU1_G006747"/>
</dbReference>